<dbReference type="PANTHER" id="PTHR30461:SF23">
    <property type="entry name" value="DNA RECOMBINASE-RELATED"/>
    <property type="match status" value="1"/>
</dbReference>
<dbReference type="InterPro" id="IPR036162">
    <property type="entry name" value="Resolvase-like_N_sf"/>
</dbReference>
<dbReference type="Proteomes" id="UP001549110">
    <property type="component" value="Unassembled WGS sequence"/>
</dbReference>
<feature type="domain" description="Recombinase" evidence="2">
    <location>
        <begin position="200"/>
        <end position="325"/>
    </location>
</feature>
<evidence type="ECO:0000259" key="1">
    <source>
        <dbReference type="PROSITE" id="PS51736"/>
    </source>
</evidence>
<dbReference type="PROSITE" id="PS51737">
    <property type="entry name" value="RECOMBINASE_DNA_BIND"/>
    <property type="match status" value="1"/>
</dbReference>
<accession>A0ABV2EEP4</accession>
<feature type="domain" description="Resolvase/invertase-type recombinase catalytic" evidence="1">
    <location>
        <begin position="20"/>
        <end position="170"/>
    </location>
</feature>
<dbReference type="PROSITE" id="PS51736">
    <property type="entry name" value="RECOMBINASES_3"/>
    <property type="match status" value="1"/>
</dbReference>
<dbReference type="Gene3D" id="3.90.1750.20">
    <property type="entry name" value="Putative Large Serine Recombinase, Chain B, Domain 2"/>
    <property type="match status" value="1"/>
</dbReference>
<dbReference type="InterPro" id="IPR011109">
    <property type="entry name" value="DNA_bind_recombinase_dom"/>
</dbReference>
<dbReference type="Pfam" id="PF07508">
    <property type="entry name" value="Recombinase"/>
    <property type="match status" value="1"/>
</dbReference>
<keyword evidence="4" id="KW-1185">Reference proteome</keyword>
<comment type="caution">
    <text evidence="3">The sequence shown here is derived from an EMBL/GenBank/DDBJ whole genome shotgun (WGS) entry which is preliminary data.</text>
</comment>
<dbReference type="InterPro" id="IPR006119">
    <property type="entry name" value="Resolv_N"/>
</dbReference>
<dbReference type="SMART" id="SM00857">
    <property type="entry name" value="Resolvase"/>
    <property type="match status" value="1"/>
</dbReference>
<name>A0ABV2EEP4_9CAUL</name>
<dbReference type="CDD" id="cd00338">
    <property type="entry name" value="Ser_Recombinase"/>
    <property type="match status" value="1"/>
</dbReference>
<dbReference type="EMBL" id="JBEPLU010000001">
    <property type="protein sequence ID" value="MET3525505.1"/>
    <property type="molecule type" value="Genomic_DNA"/>
</dbReference>
<dbReference type="InterPro" id="IPR038109">
    <property type="entry name" value="DNA_bind_recomb_sf"/>
</dbReference>
<proteinExistence type="predicted"/>
<dbReference type="Pfam" id="PF00239">
    <property type="entry name" value="Resolvase"/>
    <property type="match status" value="1"/>
</dbReference>
<gene>
    <name evidence="3" type="ORF">ABID41_000600</name>
</gene>
<dbReference type="PANTHER" id="PTHR30461">
    <property type="entry name" value="DNA-INVERTASE FROM LAMBDOID PROPHAGE"/>
    <property type="match status" value="1"/>
</dbReference>
<dbReference type="InterPro" id="IPR050639">
    <property type="entry name" value="SSR_resolvase"/>
</dbReference>
<sequence length="523" mass="58848">MAASGGTEVDASKPGETRLRAAQYVRMSTDHQRYSTENQADAILKYAETHGMEIVRTYSDEGKSGLNIGGREGLQRLLEDIQGRSAHFEVLLVYDISRWGRFQDADESAYYEYLCRRAGVRVVYCAEPFENDGTPMATIFKSVKRAMAGEYSRELSSKVFAGQCRLIELGFRQGGVAGYGLRRLLVDDKGQAKGILGPGEHKSLQTDRVILVPGPADEVAIVKQVYQRFVVTGMTERAIADQLNVEGVAADQGRPWTRGAVHQLLTNEKYVGHNVFNRSSFKLKQKRVRNPPEMWVRAEGAFEPVVPEHLFQQARQIILERSRRFTDEEMLAKLRRLFETKGPLSGLIIDEEEAMPSSSAYRSRFGSLLRAYQLIGYRPQRDYRYLRINARLRDLYPTVVAQVVAGVREAGGTVAGPGPDGLLRVNDELTLSIVIARCRQTQAGSYRWRLHFDTSLAPDITIAVRMDAANRAILDFYFFPRIDLISDRLRLAEENGLSLDAYRFDDLSDLFALTARIPFAEAA</sequence>
<dbReference type="SUPFAM" id="SSF53041">
    <property type="entry name" value="Resolvase-like"/>
    <property type="match status" value="1"/>
</dbReference>
<organism evidence="3 4">
    <name type="scientific">Phenylobacterium koreense</name>
    <dbReference type="NCBI Taxonomy" id="266125"/>
    <lineage>
        <taxon>Bacteria</taxon>
        <taxon>Pseudomonadati</taxon>
        <taxon>Pseudomonadota</taxon>
        <taxon>Alphaproteobacteria</taxon>
        <taxon>Caulobacterales</taxon>
        <taxon>Caulobacteraceae</taxon>
        <taxon>Phenylobacterium</taxon>
    </lineage>
</organism>
<evidence type="ECO:0000259" key="2">
    <source>
        <dbReference type="PROSITE" id="PS51737"/>
    </source>
</evidence>
<dbReference type="RefSeq" id="WP_354297167.1">
    <property type="nucleotide sequence ID" value="NZ_JBEPLU010000001.1"/>
</dbReference>
<evidence type="ECO:0000313" key="4">
    <source>
        <dbReference type="Proteomes" id="UP001549110"/>
    </source>
</evidence>
<evidence type="ECO:0000313" key="3">
    <source>
        <dbReference type="EMBL" id="MET3525505.1"/>
    </source>
</evidence>
<reference evidence="3 4" key="1">
    <citation type="submission" date="2024-06" db="EMBL/GenBank/DDBJ databases">
        <title>Genomic Encyclopedia of Type Strains, Phase IV (KMG-IV): sequencing the most valuable type-strain genomes for metagenomic binning, comparative biology and taxonomic classification.</title>
        <authorList>
            <person name="Goeker M."/>
        </authorList>
    </citation>
    <scope>NUCLEOTIDE SEQUENCE [LARGE SCALE GENOMIC DNA]</scope>
    <source>
        <strain evidence="3 4">DSM 17809</strain>
    </source>
</reference>
<protein>
    <submittedName>
        <fullName evidence="3">DNA invertase Pin-like site-specific DNA recombinase</fullName>
    </submittedName>
</protein>
<dbReference type="Gene3D" id="3.40.50.1390">
    <property type="entry name" value="Resolvase, N-terminal catalytic domain"/>
    <property type="match status" value="1"/>
</dbReference>